<evidence type="ECO:0000313" key="2">
    <source>
        <dbReference type="Proteomes" id="UP000183832"/>
    </source>
</evidence>
<dbReference type="Proteomes" id="UP000183832">
    <property type="component" value="Unassembled WGS sequence"/>
</dbReference>
<dbReference type="EMBL" id="CVRI01000064">
    <property type="protein sequence ID" value="CRL05301.1"/>
    <property type="molecule type" value="Genomic_DNA"/>
</dbReference>
<dbReference type="AlphaFoldDB" id="A0A1J1IYK7"/>
<organism evidence="1 2">
    <name type="scientific">Clunio marinus</name>
    <dbReference type="NCBI Taxonomy" id="568069"/>
    <lineage>
        <taxon>Eukaryota</taxon>
        <taxon>Metazoa</taxon>
        <taxon>Ecdysozoa</taxon>
        <taxon>Arthropoda</taxon>
        <taxon>Hexapoda</taxon>
        <taxon>Insecta</taxon>
        <taxon>Pterygota</taxon>
        <taxon>Neoptera</taxon>
        <taxon>Endopterygota</taxon>
        <taxon>Diptera</taxon>
        <taxon>Nematocera</taxon>
        <taxon>Chironomoidea</taxon>
        <taxon>Chironomidae</taxon>
        <taxon>Clunio</taxon>
    </lineage>
</organism>
<evidence type="ECO:0000313" key="1">
    <source>
        <dbReference type="EMBL" id="CRL05301.1"/>
    </source>
</evidence>
<sequence>MKEQMLSTRVRKNSVDLGVLLGKHSLCLRQKIAKFNYRLEANLFKLLTVNNGKIENLNQAFLVKKNLQQCGNVCPSVNEEPTPRVVNCQKFRRWTETI</sequence>
<reference evidence="1 2" key="1">
    <citation type="submission" date="2015-04" db="EMBL/GenBank/DDBJ databases">
        <authorList>
            <person name="Syromyatnikov M.Y."/>
            <person name="Popov V.N."/>
        </authorList>
    </citation>
    <scope>NUCLEOTIDE SEQUENCE [LARGE SCALE GENOMIC DNA]</scope>
</reference>
<gene>
    <name evidence="1" type="ORF">CLUMA_CG018353</name>
</gene>
<protein>
    <submittedName>
        <fullName evidence="1">CLUMA_CG018353, isoform A</fullName>
    </submittedName>
</protein>
<keyword evidence="2" id="KW-1185">Reference proteome</keyword>
<name>A0A1J1IYK7_9DIPT</name>
<proteinExistence type="predicted"/>
<accession>A0A1J1IYK7</accession>